<comment type="caution">
    <text evidence="2">The sequence shown here is derived from an EMBL/GenBank/DDBJ whole genome shotgun (WGS) entry which is preliminary data.</text>
</comment>
<evidence type="ECO:0000256" key="1">
    <source>
        <dbReference type="SAM" id="SignalP"/>
    </source>
</evidence>
<reference evidence="3" key="1">
    <citation type="journal article" date="2019" name="Int. J. Syst. Evol. Microbiol.">
        <title>The Global Catalogue of Microorganisms (GCM) 10K type strain sequencing project: providing services to taxonomists for standard genome sequencing and annotation.</title>
        <authorList>
            <consortium name="The Broad Institute Genomics Platform"/>
            <consortium name="The Broad Institute Genome Sequencing Center for Infectious Disease"/>
            <person name="Wu L."/>
            <person name="Ma J."/>
        </authorList>
    </citation>
    <scope>NUCLEOTIDE SEQUENCE [LARGE SCALE GENOMIC DNA]</scope>
    <source>
        <strain evidence="3">JCM 31920</strain>
    </source>
</reference>
<sequence length="256" mass="29464">MTPNTNLSTMRKKPDYQIPLLFCLSLFCLSCKADGTTDDQSHKVEKLKKEIVGEWTFRQASARANGQITTLEFLDNSRFVVEKGDSAISDTYEVANARTISLNNLGEVRDFEANGERAGFVLSTSEGDITVDADKTEELKKENRTKLLSRRWRLLRVEDAVDSLGMIYKAYITFTQSGTYLQESFNNVNSVNPSTLKFKWKWDPKDENRIQYWYRGDNPGHEREFMVIRELTETSLKIIHSNPDWSGKFSYVPEDN</sequence>
<gene>
    <name evidence="2" type="ORF">GCM10023091_06220</name>
</gene>
<proteinExistence type="predicted"/>
<name>A0ABP8LQC0_9BACT</name>
<feature type="chain" id="PRO_5047522157" description="Lipocalin-like domain-containing protein" evidence="1">
    <location>
        <begin position="34"/>
        <end position="256"/>
    </location>
</feature>
<accession>A0ABP8LQC0</accession>
<evidence type="ECO:0000313" key="3">
    <source>
        <dbReference type="Proteomes" id="UP001501508"/>
    </source>
</evidence>
<keyword evidence="1" id="KW-0732">Signal</keyword>
<organism evidence="2 3">
    <name type="scientific">Ravibacter arvi</name>
    <dbReference type="NCBI Taxonomy" id="2051041"/>
    <lineage>
        <taxon>Bacteria</taxon>
        <taxon>Pseudomonadati</taxon>
        <taxon>Bacteroidota</taxon>
        <taxon>Cytophagia</taxon>
        <taxon>Cytophagales</taxon>
        <taxon>Spirosomataceae</taxon>
        <taxon>Ravibacter</taxon>
    </lineage>
</organism>
<keyword evidence="3" id="KW-1185">Reference proteome</keyword>
<dbReference type="EMBL" id="BAABEY010000003">
    <property type="protein sequence ID" value="GAA4433119.1"/>
    <property type="molecule type" value="Genomic_DNA"/>
</dbReference>
<evidence type="ECO:0008006" key="4">
    <source>
        <dbReference type="Google" id="ProtNLM"/>
    </source>
</evidence>
<dbReference type="Proteomes" id="UP001501508">
    <property type="component" value="Unassembled WGS sequence"/>
</dbReference>
<protein>
    <recommendedName>
        <fullName evidence="4">Lipocalin-like domain-containing protein</fullName>
    </recommendedName>
</protein>
<evidence type="ECO:0000313" key="2">
    <source>
        <dbReference type="EMBL" id="GAA4433119.1"/>
    </source>
</evidence>
<feature type="signal peptide" evidence="1">
    <location>
        <begin position="1"/>
        <end position="33"/>
    </location>
</feature>